<evidence type="ECO:0000313" key="2">
    <source>
        <dbReference type="EMBL" id="KAF5369619.1"/>
    </source>
</evidence>
<feature type="region of interest" description="Disordered" evidence="1">
    <location>
        <begin position="64"/>
        <end position="131"/>
    </location>
</feature>
<sequence length="532" mass="58953">MRKTWLDAFNLVIFSSVDGRWPIAIGYLHRRVIWRTGGELHLSILSLPVASEIAQEEASMRVRHASWKRRETNSSHSRSLSLSSTLLPSTTNERSGQTIPVPGTSHSSPRSGVSSRPSPTSSSSYDESPSRIPDIYALSEGTYSTHQSDLPTSGVDISERRLTESPFIQSKNFPFIGPHQHDCIIQSSNDNHDNKTNTYNNITDEQNLLFPFTPPPQTHYSNPLYLLSEDPEPILLLRPLEQLIFDESAGIPWNNLQEPSAETNGHGQHNDQVSVRNIPASSSGNSAYPMLPPTKGGSMLLYRDLPTNIVGAYWDSGYEESSNPTIYSSDDRVLQARTSPVQPQNLRPSPLMDFGFLPNHIDDSPGALEYQSARDNGFSTIVGQRSANPTAVSGGVPEGVFQRYSGTWGQQKYSQTSPLAVLALFQATLFLWACHPSSAFRHSDFGTLNQAHPSDQWPQSQYYQSWTDGIEDHQEPTIRTNSEKSSTYDCALMAANGTYEALSAYDTRASTFAGSDRHIDTAAVYQNYLSQD</sequence>
<feature type="compositionally biased region" description="Low complexity" evidence="1">
    <location>
        <begin position="105"/>
        <end position="131"/>
    </location>
</feature>
<comment type="caution">
    <text evidence="2">The sequence shown here is derived from an EMBL/GenBank/DDBJ whole genome shotgun (WGS) entry which is preliminary data.</text>
</comment>
<proteinExistence type="predicted"/>
<dbReference type="AlphaFoldDB" id="A0A8H5GR08"/>
<feature type="compositionally biased region" description="Low complexity" evidence="1">
    <location>
        <begin position="74"/>
        <end position="91"/>
    </location>
</feature>
<feature type="region of interest" description="Disordered" evidence="1">
    <location>
        <begin position="255"/>
        <end position="289"/>
    </location>
</feature>
<protein>
    <submittedName>
        <fullName evidence="2">Uncharacterized protein</fullName>
    </submittedName>
</protein>
<organism evidence="2 3">
    <name type="scientific">Collybiopsis confluens</name>
    <dbReference type="NCBI Taxonomy" id="2823264"/>
    <lineage>
        <taxon>Eukaryota</taxon>
        <taxon>Fungi</taxon>
        <taxon>Dikarya</taxon>
        <taxon>Basidiomycota</taxon>
        <taxon>Agaricomycotina</taxon>
        <taxon>Agaricomycetes</taxon>
        <taxon>Agaricomycetidae</taxon>
        <taxon>Agaricales</taxon>
        <taxon>Marasmiineae</taxon>
        <taxon>Omphalotaceae</taxon>
        <taxon>Collybiopsis</taxon>
    </lineage>
</organism>
<feature type="compositionally biased region" description="Polar residues" evidence="1">
    <location>
        <begin position="255"/>
        <end position="286"/>
    </location>
</feature>
<keyword evidence="3" id="KW-1185">Reference proteome</keyword>
<dbReference type="Proteomes" id="UP000518752">
    <property type="component" value="Unassembled WGS sequence"/>
</dbReference>
<dbReference type="EMBL" id="JAACJN010000127">
    <property type="protein sequence ID" value="KAF5369619.1"/>
    <property type="molecule type" value="Genomic_DNA"/>
</dbReference>
<accession>A0A8H5GR08</accession>
<name>A0A8H5GR08_9AGAR</name>
<evidence type="ECO:0000313" key="3">
    <source>
        <dbReference type="Proteomes" id="UP000518752"/>
    </source>
</evidence>
<evidence type="ECO:0000256" key="1">
    <source>
        <dbReference type="SAM" id="MobiDB-lite"/>
    </source>
</evidence>
<reference evidence="2 3" key="1">
    <citation type="journal article" date="2020" name="ISME J.">
        <title>Uncovering the hidden diversity of litter-decomposition mechanisms in mushroom-forming fungi.</title>
        <authorList>
            <person name="Floudas D."/>
            <person name="Bentzer J."/>
            <person name="Ahren D."/>
            <person name="Johansson T."/>
            <person name="Persson P."/>
            <person name="Tunlid A."/>
        </authorList>
    </citation>
    <scope>NUCLEOTIDE SEQUENCE [LARGE SCALE GENOMIC DNA]</scope>
    <source>
        <strain evidence="2 3">CBS 406.79</strain>
    </source>
</reference>
<gene>
    <name evidence="2" type="ORF">D9757_010473</name>
</gene>